<proteinExistence type="predicted"/>
<dbReference type="EMBL" id="UINC01145128">
    <property type="protein sequence ID" value="SVD35074.1"/>
    <property type="molecule type" value="Genomic_DNA"/>
</dbReference>
<dbReference type="InterPro" id="IPR006311">
    <property type="entry name" value="TAT_signal"/>
</dbReference>
<name>A0A382ULD4_9ZZZZ</name>
<dbReference type="InterPro" id="IPR011447">
    <property type="entry name" value="DUF1552"/>
</dbReference>
<dbReference type="Pfam" id="PF07586">
    <property type="entry name" value="HXXSHH"/>
    <property type="match status" value="1"/>
</dbReference>
<evidence type="ECO:0008006" key="2">
    <source>
        <dbReference type="Google" id="ProtNLM"/>
    </source>
</evidence>
<sequence length="228" mass="25175">MKFITGKHLSRRTFLRGTGASVALPFMDAMVPAGRAWRDPAEGSTRLVCMMEAMGCAGGNDWGDSQRLFAPAKVGRDFEFETQSQLKPLEEYRDYLTVVSQTDCRMAEPFRAEEIGGDHDRSTAVFLTQSHPLQTEADVFCGKSIDQIHAGRFGQETALPSLELTVEPADRGCAYNYHCAYTNSQSWASATQPLPSIREPRAVFDQLFGAGDSPADRATRLQTKKSLL</sequence>
<accession>A0A382ULD4</accession>
<gene>
    <name evidence="1" type="ORF">METZ01_LOCUS387928</name>
</gene>
<protein>
    <recommendedName>
        <fullName evidence="2">DUF1552 domain-containing protein</fullName>
    </recommendedName>
</protein>
<feature type="non-terminal residue" evidence="1">
    <location>
        <position position="228"/>
    </location>
</feature>
<evidence type="ECO:0000313" key="1">
    <source>
        <dbReference type="EMBL" id="SVD35074.1"/>
    </source>
</evidence>
<dbReference type="PROSITE" id="PS51318">
    <property type="entry name" value="TAT"/>
    <property type="match status" value="1"/>
</dbReference>
<organism evidence="1">
    <name type="scientific">marine metagenome</name>
    <dbReference type="NCBI Taxonomy" id="408172"/>
    <lineage>
        <taxon>unclassified sequences</taxon>
        <taxon>metagenomes</taxon>
        <taxon>ecological metagenomes</taxon>
    </lineage>
</organism>
<dbReference type="AlphaFoldDB" id="A0A382ULD4"/>
<reference evidence="1" key="1">
    <citation type="submission" date="2018-05" db="EMBL/GenBank/DDBJ databases">
        <authorList>
            <person name="Lanie J.A."/>
            <person name="Ng W.-L."/>
            <person name="Kazmierczak K.M."/>
            <person name="Andrzejewski T.M."/>
            <person name="Davidsen T.M."/>
            <person name="Wayne K.J."/>
            <person name="Tettelin H."/>
            <person name="Glass J.I."/>
            <person name="Rusch D."/>
            <person name="Podicherti R."/>
            <person name="Tsui H.-C.T."/>
            <person name="Winkler M.E."/>
        </authorList>
    </citation>
    <scope>NUCLEOTIDE SEQUENCE</scope>
</reference>